<dbReference type="GO" id="GO:0004519">
    <property type="term" value="F:endonuclease activity"/>
    <property type="evidence" value="ECO:0007669"/>
    <property type="project" value="UniProtKB-KW"/>
</dbReference>
<reference evidence="1 2" key="1">
    <citation type="submission" date="2018-05" db="EMBL/GenBank/DDBJ databases">
        <title>Genomic Encyclopedia of Type Strains, Phase IV (KMG-IV): sequencing the most valuable type-strain genomes for metagenomic binning, comparative biology and taxonomic classification.</title>
        <authorList>
            <person name="Goeker M."/>
        </authorList>
    </citation>
    <scope>NUCLEOTIDE SEQUENCE [LARGE SCALE GENOMIC DNA]</scope>
    <source>
        <strain evidence="1 2">DSM 44704</strain>
    </source>
</reference>
<accession>A0A318KNG6</accession>
<dbReference type="OrthoDB" id="3078554at2"/>
<comment type="caution">
    <text evidence="1">The sequence shown here is derived from an EMBL/GenBank/DDBJ whole genome shotgun (WGS) entry which is preliminary data.</text>
</comment>
<gene>
    <name evidence="1" type="ORF">DFR70_101632</name>
</gene>
<evidence type="ECO:0000313" key="1">
    <source>
        <dbReference type="EMBL" id="PXX71210.1"/>
    </source>
</evidence>
<dbReference type="Proteomes" id="UP000247569">
    <property type="component" value="Unassembled WGS sequence"/>
</dbReference>
<evidence type="ECO:0000313" key="2">
    <source>
        <dbReference type="Proteomes" id="UP000247569"/>
    </source>
</evidence>
<dbReference type="Gene3D" id="1.10.340.30">
    <property type="entry name" value="Hypothetical protein, domain 2"/>
    <property type="match status" value="1"/>
</dbReference>
<dbReference type="RefSeq" id="WP_040742650.1">
    <property type="nucleotide sequence ID" value="NZ_QJKF01000001.1"/>
</dbReference>
<keyword evidence="2" id="KW-1185">Reference proteome</keyword>
<keyword evidence="1" id="KW-0255">Endonuclease</keyword>
<proteinExistence type="predicted"/>
<dbReference type="GO" id="GO:0006281">
    <property type="term" value="P:DNA repair"/>
    <property type="evidence" value="ECO:0007669"/>
    <property type="project" value="InterPro"/>
</dbReference>
<dbReference type="InterPro" id="IPR011257">
    <property type="entry name" value="DNA_glycosylase"/>
</dbReference>
<name>A0A318KNG6_9NOCA</name>
<sequence length="214" mass="23678">MSEREVVHALLDRAGAGYAAEAGITVADKPAPLFQLLMLAELLSTRISAEIAVAAAKELISSGYRTPRRVADAPWQELVDALGRAHYKRYDESTATRLGANAHMVLDKYRGDLRKLAEEAGGDRERAAELLREFQGIGPTGSDIFLREVQDVWPWARPYFDERARRGAERVHLPTDPDELAHLVPEDHAAELAAALVRVALDDKFAEQILSEAR</sequence>
<dbReference type="EMBL" id="QJKF01000001">
    <property type="protein sequence ID" value="PXX71210.1"/>
    <property type="molecule type" value="Genomic_DNA"/>
</dbReference>
<keyword evidence="1" id="KW-0540">Nuclease</keyword>
<dbReference type="SUPFAM" id="SSF48150">
    <property type="entry name" value="DNA-glycosylase"/>
    <property type="match status" value="1"/>
</dbReference>
<keyword evidence="1" id="KW-0378">Hydrolase</keyword>
<organism evidence="1 2">
    <name type="scientific">Nocardia tenerifensis</name>
    <dbReference type="NCBI Taxonomy" id="228006"/>
    <lineage>
        <taxon>Bacteria</taxon>
        <taxon>Bacillati</taxon>
        <taxon>Actinomycetota</taxon>
        <taxon>Actinomycetes</taxon>
        <taxon>Mycobacteriales</taxon>
        <taxon>Nocardiaceae</taxon>
        <taxon>Nocardia</taxon>
    </lineage>
</organism>
<dbReference type="AlphaFoldDB" id="A0A318KNG6"/>
<protein>
    <submittedName>
        <fullName evidence="1">Endonuclease III</fullName>
    </submittedName>
</protein>